<reference evidence="6 7" key="1">
    <citation type="submission" date="2020-05" db="EMBL/GenBank/DDBJ databases">
        <authorList>
            <person name="Campoy J."/>
            <person name="Schneeberger K."/>
            <person name="Spophaly S."/>
        </authorList>
    </citation>
    <scope>NUCLEOTIDE SEQUENCE [LARGE SCALE GENOMIC DNA]</scope>
    <source>
        <strain evidence="6">PruArmRojPasFocal</strain>
    </source>
</reference>
<evidence type="ECO:0000313" key="7">
    <source>
        <dbReference type="Proteomes" id="UP000507222"/>
    </source>
</evidence>
<evidence type="ECO:0000256" key="1">
    <source>
        <dbReference type="ARBA" id="ARBA00004141"/>
    </source>
</evidence>
<dbReference type="AlphaFoldDB" id="A0A6J5UY03"/>
<evidence type="ECO:0000313" key="6">
    <source>
        <dbReference type="EMBL" id="CAB4280902.1"/>
    </source>
</evidence>
<dbReference type="Pfam" id="PF23262">
    <property type="entry name" value="NFD4_C"/>
    <property type="match status" value="1"/>
</dbReference>
<evidence type="ECO:0000256" key="2">
    <source>
        <dbReference type="ARBA" id="ARBA00022692"/>
    </source>
</evidence>
<dbReference type="EMBL" id="CAEKDK010000005">
    <property type="protein sequence ID" value="CAB4280902.1"/>
    <property type="molecule type" value="Genomic_DNA"/>
</dbReference>
<evidence type="ECO:0000256" key="3">
    <source>
        <dbReference type="ARBA" id="ARBA00022989"/>
    </source>
</evidence>
<feature type="domain" description="NFD4 C-terminal" evidence="5">
    <location>
        <begin position="31"/>
        <end position="106"/>
    </location>
</feature>
<comment type="subcellular location">
    <subcellularLocation>
        <location evidence="1">Membrane</location>
        <topology evidence="1">Multi-pass membrane protein</topology>
    </subcellularLocation>
</comment>
<protein>
    <recommendedName>
        <fullName evidence="5">NFD4 C-terminal domain-containing protein</fullName>
    </recommendedName>
</protein>
<evidence type="ECO:0000256" key="4">
    <source>
        <dbReference type="ARBA" id="ARBA00023136"/>
    </source>
</evidence>
<dbReference type="PANTHER" id="PTHR21576">
    <property type="entry name" value="UNCHARACTERIZED NODULIN-LIKE PROTEIN"/>
    <property type="match status" value="1"/>
</dbReference>
<dbReference type="InterPro" id="IPR056555">
    <property type="entry name" value="NFD4_C"/>
</dbReference>
<accession>A0A6J5UY03</accession>
<dbReference type="PANTHER" id="PTHR21576:SF133">
    <property type="entry name" value="NODULIN-LIKE DOMAIN-CONTAINING PROTEIN"/>
    <property type="match status" value="1"/>
</dbReference>
<organism evidence="6 7">
    <name type="scientific">Prunus armeniaca</name>
    <name type="common">Apricot</name>
    <name type="synonym">Armeniaca vulgaris</name>
    <dbReference type="NCBI Taxonomy" id="36596"/>
    <lineage>
        <taxon>Eukaryota</taxon>
        <taxon>Viridiplantae</taxon>
        <taxon>Streptophyta</taxon>
        <taxon>Embryophyta</taxon>
        <taxon>Tracheophyta</taxon>
        <taxon>Spermatophyta</taxon>
        <taxon>Magnoliopsida</taxon>
        <taxon>eudicotyledons</taxon>
        <taxon>Gunneridae</taxon>
        <taxon>Pentapetalae</taxon>
        <taxon>rosids</taxon>
        <taxon>fabids</taxon>
        <taxon>Rosales</taxon>
        <taxon>Rosaceae</taxon>
        <taxon>Amygdaloideae</taxon>
        <taxon>Amygdaleae</taxon>
        <taxon>Prunus</taxon>
    </lineage>
</organism>
<evidence type="ECO:0000259" key="5">
    <source>
        <dbReference type="Pfam" id="PF23262"/>
    </source>
</evidence>
<dbReference type="GO" id="GO:0016020">
    <property type="term" value="C:membrane"/>
    <property type="evidence" value="ECO:0007669"/>
    <property type="project" value="UniProtKB-SubCell"/>
</dbReference>
<proteinExistence type="predicted"/>
<gene>
    <name evidence="6" type="ORF">CURHAP_LOCUS33860</name>
</gene>
<keyword evidence="4" id="KW-0472">Membrane</keyword>
<sequence length="108" mass="11983">MLDIFIQETCFISPDAGPATYHKYFVAYVWSLMPTITSEIFGVLHMGTIFNAITIAAPVGSYIFSVRVIGYIYDKEASTAWNTCTGTHCFRLSFLIMACATFLGSLTE</sequence>
<keyword evidence="3" id="KW-1133">Transmembrane helix</keyword>
<name>A0A6J5UY03_PRUAR</name>
<dbReference type="Proteomes" id="UP000507222">
    <property type="component" value="Unassembled WGS sequence"/>
</dbReference>
<keyword evidence="2" id="KW-0812">Transmembrane</keyword>